<proteinExistence type="predicted"/>
<comment type="caution">
    <text evidence="6">The sequence shown here is derived from an EMBL/GenBank/DDBJ whole genome shotgun (WGS) entry which is preliminary data.</text>
</comment>
<dbReference type="InterPro" id="IPR000742">
    <property type="entry name" value="EGF"/>
</dbReference>
<feature type="chain" id="PRO_5032743556" description="EGF-like domain-containing protein" evidence="4">
    <location>
        <begin position="33"/>
        <end position="358"/>
    </location>
</feature>
<name>A0A813VCB2_9BILA</name>
<evidence type="ECO:0000259" key="5">
    <source>
        <dbReference type="PROSITE" id="PS50026"/>
    </source>
</evidence>
<feature type="signal peptide" evidence="4">
    <location>
        <begin position="1"/>
        <end position="32"/>
    </location>
</feature>
<evidence type="ECO:0000313" key="6">
    <source>
        <dbReference type="EMBL" id="CAF0834621.1"/>
    </source>
</evidence>
<keyword evidence="1" id="KW-0245">EGF-like domain</keyword>
<feature type="compositionally biased region" description="Acidic residues" evidence="2">
    <location>
        <begin position="349"/>
        <end position="358"/>
    </location>
</feature>
<keyword evidence="7" id="KW-1185">Reference proteome</keyword>
<feature type="transmembrane region" description="Helical" evidence="3">
    <location>
        <begin position="302"/>
        <end position="330"/>
    </location>
</feature>
<evidence type="ECO:0000256" key="3">
    <source>
        <dbReference type="SAM" id="Phobius"/>
    </source>
</evidence>
<dbReference type="AlphaFoldDB" id="A0A813VCB2"/>
<feature type="disulfide bond" evidence="1">
    <location>
        <begin position="289"/>
        <end position="298"/>
    </location>
</feature>
<reference evidence="6" key="1">
    <citation type="submission" date="2021-02" db="EMBL/GenBank/DDBJ databases">
        <authorList>
            <person name="Nowell W R."/>
        </authorList>
    </citation>
    <scope>NUCLEOTIDE SEQUENCE</scope>
    <source>
        <strain evidence="6">Ploen Becks lab</strain>
    </source>
</reference>
<comment type="caution">
    <text evidence="1">Lacks conserved residue(s) required for the propagation of feature annotation.</text>
</comment>
<organism evidence="6 7">
    <name type="scientific">Brachionus calyciflorus</name>
    <dbReference type="NCBI Taxonomy" id="104777"/>
    <lineage>
        <taxon>Eukaryota</taxon>
        <taxon>Metazoa</taxon>
        <taxon>Spiralia</taxon>
        <taxon>Gnathifera</taxon>
        <taxon>Rotifera</taxon>
        <taxon>Eurotatoria</taxon>
        <taxon>Monogononta</taxon>
        <taxon>Pseudotrocha</taxon>
        <taxon>Ploima</taxon>
        <taxon>Brachionidae</taxon>
        <taxon>Brachionus</taxon>
    </lineage>
</organism>
<keyword evidence="3" id="KW-1133">Transmembrane helix</keyword>
<evidence type="ECO:0000256" key="4">
    <source>
        <dbReference type="SAM" id="SignalP"/>
    </source>
</evidence>
<gene>
    <name evidence="6" type="ORF">OXX778_LOCUS8140</name>
</gene>
<keyword evidence="1" id="KW-1015">Disulfide bond</keyword>
<dbReference type="Gene3D" id="2.10.25.10">
    <property type="entry name" value="Laminin"/>
    <property type="match status" value="1"/>
</dbReference>
<evidence type="ECO:0000256" key="1">
    <source>
        <dbReference type="PROSITE-ProRule" id="PRU00076"/>
    </source>
</evidence>
<feature type="domain" description="EGF-like" evidence="5">
    <location>
        <begin position="265"/>
        <end position="299"/>
    </location>
</feature>
<dbReference type="Proteomes" id="UP000663879">
    <property type="component" value="Unassembled WGS sequence"/>
</dbReference>
<sequence length="358" mass="41752">MKIINSKVMFYINLTFLAIFLLAIDFVPFVNAECDENSCNVTDNKRCYETFDNTSEFGKKKCKCLRGLYELDNKCIGVLRFDLQLKLFKNDVLLIYNEIKPEIRTYFQSIPQNSSNVLITPKYNIDVERTIFDPKRERKPNDVLVLIKLVIWKKDYKNPNDLPQIELDQIKDFLMDYISKSYRYDGANNTAFIHNLEIGDVNLENFLRSFNIKYNNFTCSTSEYNYCFDHTDCTPISGRVKCKCNELTSIDISPQKDLFPGEVCEIGCTKSCYNGGLCRYKDAKFTCFCPDLYIGDQCQINILWFIIAAVSLVIMLTLLSCACGVFEWLYNKNREKQKLIQRKKKDSGDESENDEKRF</sequence>
<dbReference type="CDD" id="cd00054">
    <property type="entry name" value="EGF_CA"/>
    <property type="match status" value="1"/>
</dbReference>
<feature type="disulfide bond" evidence="1">
    <location>
        <begin position="268"/>
        <end position="278"/>
    </location>
</feature>
<evidence type="ECO:0000256" key="2">
    <source>
        <dbReference type="SAM" id="MobiDB-lite"/>
    </source>
</evidence>
<dbReference type="OrthoDB" id="6382013at2759"/>
<keyword evidence="3" id="KW-0812">Transmembrane</keyword>
<evidence type="ECO:0000313" key="7">
    <source>
        <dbReference type="Proteomes" id="UP000663879"/>
    </source>
</evidence>
<dbReference type="EMBL" id="CAJNOC010001096">
    <property type="protein sequence ID" value="CAF0834621.1"/>
    <property type="molecule type" value="Genomic_DNA"/>
</dbReference>
<feature type="region of interest" description="Disordered" evidence="2">
    <location>
        <begin position="339"/>
        <end position="358"/>
    </location>
</feature>
<dbReference type="PROSITE" id="PS50026">
    <property type="entry name" value="EGF_3"/>
    <property type="match status" value="1"/>
</dbReference>
<keyword evidence="3" id="KW-0472">Membrane</keyword>
<protein>
    <recommendedName>
        <fullName evidence="5">EGF-like domain-containing protein</fullName>
    </recommendedName>
</protein>
<dbReference type="PROSITE" id="PS00022">
    <property type="entry name" value="EGF_1"/>
    <property type="match status" value="1"/>
</dbReference>
<dbReference type="SUPFAM" id="SSF57196">
    <property type="entry name" value="EGF/Laminin"/>
    <property type="match status" value="1"/>
</dbReference>
<keyword evidence="4" id="KW-0732">Signal</keyword>
<accession>A0A813VCB2</accession>